<feature type="compositionally biased region" description="Low complexity" evidence="1">
    <location>
        <begin position="397"/>
        <end position="414"/>
    </location>
</feature>
<feature type="region of interest" description="Disordered" evidence="1">
    <location>
        <begin position="177"/>
        <end position="219"/>
    </location>
</feature>
<evidence type="ECO:0000259" key="2">
    <source>
        <dbReference type="PROSITE" id="PS50108"/>
    </source>
</evidence>
<dbReference type="PROSITE" id="PS50108">
    <property type="entry name" value="CRIB"/>
    <property type="match status" value="1"/>
</dbReference>
<feature type="compositionally biased region" description="Polar residues" evidence="1">
    <location>
        <begin position="177"/>
        <end position="186"/>
    </location>
</feature>
<sequence>MYNNSRITPYTNRSARPFRVDHSRWSLDTPTTINLPSHEPTAVEISSSVYFPYSQQSKQVHTPDYINCYQPLSQYLSNYDRPKSTIICDSISQSPSSFHVNDLRQRYETKAVVGIVKPMVHQRSYTQLNSDNNNNENKASDMTLNNFQHHNSSRSLHPPASISSSTSSVMYRIRPTVSNNNINSQPPIAPRRLSSISTDKRGSSHRSSRTTSTSSSVIGINELSSRISSHENEQQQQQQQNDENTIIVDVKRLEMFYGSVGTLVKSARSIAHLYITTTRQLANFEDWSCQQVGVPIWIYNTGANLKRTRQVRLMLAQPESCFAVWSSLISDKAELRLPKENYITCWLPESNMLAVFKFDRNDACRLFFRHYYEILEYERRMNLANPPPLPADSSTPQQQQKQNNNNNNNNNNNKEVPRRYSRLRTISSKQDKEQEQQQYELRRCRSLSKIRTVKKSDISGPINFEHINHVSNGSTQQKQRPLSGSITLRSLHASMSHLPNSGTITERILNQNKKRASAYFEPRTTAV</sequence>
<feature type="region of interest" description="Disordered" evidence="1">
    <location>
        <begin position="385"/>
        <end position="418"/>
    </location>
</feature>
<name>A0A813UAN8_9BILA</name>
<evidence type="ECO:0000313" key="4">
    <source>
        <dbReference type="Proteomes" id="UP000663832"/>
    </source>
</evidence>
<dbReference type="AlphaFoldDB" id="A0A813UAN8"/>
<reference evidence="3" key="1">
    <citation type="submission" date="2021-02" db="EMBL/GenBank/DDBJ databases">
        <authorList>
            <person name="Nowell W R."/>
        </authorList>
    </citation>
    <scope>NUCLEOTIDE SEQUENCE</scope>
</reference>
<organism evidence="3 4">
    <name type="scientific">Adineta steineri</name>
    <dbReference type="NCBI Taxonomy" id="433720"/>
    <lineage>
        <taxon>Eukaryota</taxon>
        <taxon>Metazoa</taxon>
        <taxon>Spiralia</taxon>
        <taxon>Gnathifera</taxon>
        <taxon>Rotifera</taxon>
        <taxon>Eurotatoria</taxon>
        <taxon>Bdelloidea</taxon>
        <taxon>Adinetida</taxon>
        <taxon>Adinetidae</taxon>
        <taxon>Adineta</taxon>
    </lineage>
</organism>
<protein>
    <recommendedName>
        <fullName evidence="2">CRIB domain-containing protein</fullName>
    </recommendedName>
</protein>
<dbReference type="Proteomes" id="UP000663832">
    <property type="component" value="Unassembled WGS sequence"/>
</dbReference>
<keyword evidence="4" id="KW-1185">Reference proteome</keyword>
<dbReference type="InterPro" id="IPR000095">
    <property type="entry name" value="CRIB_dom"/>
</dbReference>
<proteinExistence type="predicted"/>
<comment type="caution">
    <text evidence="3">The sequence shown here is derived from an EMBL/GenBank/DDBJ whole genome shotgun (WGS) entry which is preliminary data.</text>
</comment>
<evidence type="ECO:0000313" key="3">
    <source>
        <dbReference type="EMBL" id="CAF0820733.1"/>
    </source>
</evidence>
<dbReference type="OrthoDB" id="10021476at2759"/>
<feature type="domain" description="CRIB" evidence="2">
    <location>
        <begin position="458"/>
        <end position="471"/>
    </location>
</feature>
<evidence type="ECO:0000256" key="1">
    <source>
        <dbReference type="SAM" id="MobiDB-lite"/>
    </source>
</evidence>
<gene>
    <name evidence="3" type="ORF">QVE165_LOCUS5248</name>
</gene>
<accession>A0A813UAN8</accession>
<dbReference type="EMBL" id="CAJNOM010000021">
    <property type="protein sequence ID" value="CAF0820733.1"/>
    <property type="molecule type" value="Genomic_DNA"/>
</dbReference>